<name>G5GFH2_9FIRM</name>
<dbReference type="EMBL" id="ACZL01000007">
    <property type="protein sequence ID" value="EHI56449.1"/>
    <property type="molecule type" value="Genomic_DNA"/>
</dbReference>
<dbReference type="AlphaFoldDB" id="G5GFH2"/>
<keyword evidence="2" id="KW-1185">Reference proteome</keyword>
<dbReference type="RefSeq" id="WP_005539335.1">
    <property type="nucleotide sequence ID" value="NZ_JH378829.1"/>
</dbReference>
<dbReference type="OrthoDB" id="2065964at2"/>
<reference evidence="1 2" key="1">
    <citation type="submission" date="2011-08" db="EMBL/GenBank/DDBJ databases">
        <title>The Genome Sequence of Johnsonella ignava ATCC 51276.</title>
        <authorList>
            <consortium name="The Broad Institute Genome Sequencing Platform"/>
            <person name="Earl A."/>
            <person name="Ward D."/>
            <person name="Feldgarden M."/>
            <person name="Gevers D."/>
            <person name="Izard J."/>
            <person name="Blanton J.M."/>
            <person name="Baranova O.V."/>
            <person name="Dewhirst F.E."/>
            <person name="Young S.K."/>
            <person name="Zeng Q."/>
            <person name="Gargeya S."/>
            <person name="Fitzgerald M."/>
            <person name="Haas B."/>
            <person name="Abouelleil A."/>
            <person name="Alvarado L."/>
            <person name="Arachchi H.M."/>
            <person name="Berlin A."/>
            <person name="Brown A."/>
            <person name="Chapman S.B."/>
            <person name="Chen Z."/>
            <person name="Dunbar C."/>
            <person name="Freedman E."/>
            <person name="Gearin G."/>
            <person name="Gellesch M."/>
            <person name="Goldberg J."/>
            <person name="Griggs A."/>
            <person name="Gujja S."/>
            <person name="Heiman D."/>
            <person name="Howarth C."/>
            <person name="Larson L."/>
            <person name="Lui A."/>
            <person name="MacDonald P.J.P."/>
            <person name="Montmayeur A."/>
            <person name="Murphy C."/>
            <person name="Neiman D."/>
            <person name="Pearson M."/>
            <person name="Priest M."/>
            <person name="Roberts A."/>
            <person name="Saif S."/>
            <person name="Shea T."/>
            <person name="Shenoy N."/>
            <person name="Sisk P."/>
            <person name="Stolte C."/>
            <person name="Sykes S."/>
            <person name="Wortman J."/>
            <person name="Nusbaum C."/>
            <person name="Birren B."/>
        </authorList>
    </citation>
    <scope>NUCLEOTIDE SEQUENCE [LARGE SCALE GENOMIC DNA]</scope>
    <source>
        <strain evidence="1 2">ATCC 51276</strain>
    </source>
</reference>
<organism evidence="1 2">
    <name type="scientific">Johnsonella ignava ATCC 51276</name>
    <dbReference type="NCBI Taxonomy" id="679200"/>
    <lineage>
        <taxon>Bacteria</taxon>
        <taxon>Bacillati</taxon>
        <taxon>Bacillota</taxon>
        <taxon>Clostridia</taxon>
        <taxon>Lachnospirales</taxon>
        <taxon>Lachnospiraceae</taxon>
        <taxon>Johnsonella</taxon>
    </lineage>
</organism>
<evidence type="ECO:0000313" key="1">
    <source>
        <dbReference type="EMBL" id="EHI56449.1"/>
    </source>
</evidence>
<dbReference type="Proteomes" id="UP000003011">
    <property type="component" value="Unassembled WGS sequence"/>
</dbReference>
<evidence type="ECO:0000313" key="2">
    <source>
        <dbReference type="Proteomes" id="UP000003011"/>
    </source>
</evidence>
<gene>
    <name evidence="1" type="ORF">HMPREF9333_00311</name>
</gene>
<comment type="caution">
    <text evidence="1">The sequence shown here is derived from an EMBL/GenBank/DDBJ whole genome shotgun (WGS) entry which is preliminary data.</text>
</comment>
<accession>G5GFH2</accession>
<sequence>MKISKDFYKGFNKLFGCPENRLSYDELNKNLIIESYKGIKSDWEAVGNDIRKAAGNFSKK</sequence>
<proteinExistence type="predicted"/>
<protein>
    <submittedName>
        <fullName evidence="1">Uncharacterized protein</fullName>
    </submittedName>
</protein>
<dbReference type="HOGENOM" id="CLU_2935361_0_0_9"/>